<protein>
    <submittedName>
        <fullName evidence="4">Histidine kinase</fullName>
    </submittedName>
</protein>
<dbReference type="GO" id="GO:0000155">
    <property type="term" value="F:phosphorelay sensor kinase activity"/>
    <property type="evidence" value="ECO:0007669"/>
    <property type="project" value="InterPro"/>
</dbReference>
<keyword evidence="4" id="KW-0418">Kinase</keyword>
<feature type="transmembrane region" description="Helical" evidence="1">
    <location>
        <begin position="16"/>
        <end position="38"/>
    </location>
</feature>
<evidence type="ECO:0000313" key="5">
    <source>
        <dbReference type="Proteomes" id="UP000824007"/>
    </source>
</evidence>
<accession>A0A9D1YNH0</accession>
<keyword evidence="1" id="KW-0472">Membrane</keyword>
<dbReference type="CDD" id="cd18774">
    <property type="entry name" value="PDC2_HK_sensor"/>
    <property type="match status" value="1"/>
</dbReference>
<dbReference type="SUPFAM" id="SSF55874">
    <property type="entry name" value="ATPase domain of HSP90 chaperone/DNA topoisomerase II/histidine kinase"/>
    <property type="match status" value="1"/>
</dbReference>
<dbReference type="InterPro" id="IPR036890">
    <property type="entry name" value="HATPase_C_sf"/>
</dbReference>
<dbReference type="PANTHER" id="PTHR34220:SF7">
    <property type="entry name" value="SENSOR HISTIDINE KINASE YPDA"/>
    <property type="match status" value="1"/>
</dbReference>
<name>A0A9D1YNH0_9FIRM</name>
<dbReference type="EMBL" id="DXDD01000035">
    <property type="protein sequence ID" value="HIY59538.1"/>
    <property type="molecule type" value="Genomic_DNA"/>
</dbReference>
<dbReference type="AlphaFoldDB" id="A0A9D1YNH0"/>
<feature type="domain" description="Signal transduction histidine kinase internal region" evidence="3">
    <location>
        <begin position="380"/>
        <end position="455"/>
    </location>
</feature>
<dbReference type="Pfam" id="PF06580">
    <property type="entry name" value="His_kinase"/>
    <property type="match status" value="1"/>
</dbReference>
<feature type="transmembrane region" description="Helical" evidence="1">
    <location>
        <begin position="296"/>
        <end position="318"/>
    </location>
</feature>
<evidence type="ECO:0000256" key="1">
    <source>
        <dbReference type="SAM" id="Phobius"/>
    </source>
</evidence>
<reference evidence="4" key="1">
    <citation type="journal article" date="2021" name="PeerJ">
        <title>Extensive microbial diversity within the chicken gut microbiome revealed by metagenomics and culture.</title>
        <authorList>
            <person name="Gilroy R."/>
            <person name="Ravi A."/>
            <person name="Getino M."/>
            <person name="Pursley I."/>
            <person name="Horton D.L."/>
            <person name="Alikhan N.F."/>
            <person name="Baker D."/>
            <person name="Gharbi K."/>
            <person name="Hall N."/>
            <person name="Watson M."/>
            <person name="Adriaenssens E.M."/>
            <person name="Foster-Nyarko E."/>
            <person name="Jarju S."/>
            <person name="Secka A."/>
            <person name="Antonio M."/>
            <person name="Oren A."/>
            <person name="Chaudhuri R.R."/>
            <person name="La Ragione R."/>
            <person name="Hildebrand F."/>
            <person name="Pallen M.J."/>
        </authorList>
    </citation>
    <scope>NUCLEOTIDE SEQUENCE</scope>
    <source>
        <strain evidence="4">ChiSxjej3B15-24422</strain>
    </source>
</reference>
<feature type="domain" description="Histidine kinase/HSP90-like ATPase" evidence="2">
    <location>
        <begin position="478"/>
        <end position="581"/>
    </location>
</feature>
<dbReference type="Gene3D" id="3.30.565.10">
    <property type="entry name" value="Histidine kinase-like ATPase, C-terminal domain"/>
    <property type="match status" value="1"/>
</dbReference>
<organism evidence="4 5">
    <name type="scientific">Candidatus Eisenbergiella pullistercoris</name>
    <dbReference type="NCBI Taxonomy" id="2838555"/>
    <lineage>
        <taxon>Bacteria</taxon>
        <taxon>Bacillati</taxon>
        <taxon>Bacillota</taxon>
        <taxon>Clostridia</taxon>
        <taxon>Lachnospirales</taxon>
        <taxon>Lachnospiraceae</taxon>
        <taxon>Eisenbergiella</taxon>
    </lineage>
</organism>
<dbReference type="PANTHER" id="PTHR34220">
    <property type="entry name" value="SENSOR HISTIDINE KINASE YPDA"/>
    <property type="match status" value="1"/>
</dbReference>
<keyword evidence="1" id="KW-1133">Transmembrane helix</keyword>
<reference evidence="4" key="2">
    <citation type="submission" date="2021-04" db="EMBL/GenBank/DDBJ databases">
        <authorList>
            <person name="Gilroy R."/>
        </authorList>
    </citation>
    <scope>NUCLEOTIDE SEQUENCE</scope>
    <source>
        <strain evidence="4">ChiSxjej3B15-24422</strain>
    </source>
</reference>
<proteinExistence type="predicted"/>
<evidence type="ECO:0000313" key="4">
    <source>
        <dbReference type="EMBL" id="HIY59538.1"/>
    </source>
</evidence>
<keyword evidence="1" id="KW-0812">Transmembrane</keyword>
<dbReference type="InterPro" id="IPR003594">
    <property type="entry name" value="HATPase_dom"/>
</dbReference>
<gene>
    <name evidence="4" type="ORF">H9831_02485</name>
</gene>
<evidence type="ECO:0000259" key="2">
    <source>
        <dbReference type="Pfam" id="PF02518"/>
    </source>
</evidence>
<evidence type="ECO:0000259" key="3">
    <source>
        <dbReference type="Pfam" id="PF06580"/>
    </source>
</evidence>
<comment type="caution">
    <text evidence="4">The sequence shown here is derived from an EMBL/GenBank/DDBJ whole genome shotgun (WGS) entry which is preliminary data.</text>
</comment>
<dbReference type="InterPro" id="IPR050640">
    <property type="entry name" value="Bact_2-comp_sensor_kinase"/>
</dbReference>
<dbReference type="Proteomes" id="UP000824007">
    <property type="component" value="Unassembled WGS sequence"/>
</dbReference>
<sequence>MKRTTADFFHLFQSKYFLTTFLMLTGIMTFFFLFFSLYSYRKTENILEQEALSAGDYNIRLAVQNVENYLEDMRYIAATLDTSQMVQIFFSSEKPQELITNIHGSLQETLKTYVNSFPSVDSIYLYSGKTGNILTAQTQESVRYFSDLNWMEHFTDNPEKYTIFMRSKNDIFPYLLCMMKQVQIDGIDSAIVINIDLSRLASLNELEGNPDQKIYMISDDGRILYRRGQRELFEPLETVPELAADFDPGLTRASSLRGSRDRTYTFTQVRSEQYPWYYVCVTYLTDYSGRLSSSRAIFIALVFALFAAALLIALFFSLHSFRPLQSIMDFLNDPVMTGQDHYSTQELKYIADKIASYVQTNQALSMELEERLNTLNQTRILALQSQINPHFLFNTLNMIHILECEELGYDHPLPKITLGLSRLTRYAIESTDLVSLKTELEYTEIYLSILNRRYDGLLKIDTRIDPQAYRCRVPKLFIQPLIENAVFHGLSRKVDENSCLTIHCGLLNGRCVVSVGDNGVGMDPETLERLRGILNEPTPPRGSIGLKNVVARMQLLYGDGFSLKIESRKGEGSVFILSFPVLS</sequence>
<dbReference type="GO" id="GO:0016020">
    <property type="term" value="C:membrane"/>
    <property type="evidence" value="ECO:0007669"/>
    <property type="project" value="InterPro"/>
</dbReference>
<dbReference type="InterPro" id="IPR010559">
    <property type="entry name" value="Sig_transdc_His_kin_internal"/>
</dbReference>
<keyword evidence="4" id="KW-0808">Transferase</keyword>
<dbReference type="Pfam" id="PF02518">
    <property type="entry name" value="HATPase_c"/>
    <property type="match status" value="1"/>
</dbReference>